<name>A0ABV3ZP41_9BACT</name>
<sequence>MKIEYSKLVCVALLLSVGISAFAQAGRQTRRRPPSAYGQQPPANNANPQQQNQQPNNANSAYGNQQAAQQPADTSLPVTVVKSTSGGLIDSVKQSLRNDGAIEKNLVKDRAPLEYENLREDDAVYSAKVWREIDIREKINLPFRYAATEDNGNQRFISILLRAIKEEGVTAFSGDDDRFTTPITPDDAMNAFGGGMDTSKKYDRDGNVIGYEVRAKAVSPDSIYKFRIKEEWIFDKEASRMFVRIIGIAPVIPYKLSNGDIVPNSERPVWWVYYPDIRAVLAKYQVYNGKNYSARMTWEELFESRMFSSYIIKSTINNPYDKFFADYIKDPLFRLLEGDNVKEKIFDYEQSLWAY</sequence>
<feature type="compositionally biased region" description="Polar residues" evidence="1">
    <location>
        <begin position="60"/>
        <end position="75"/>
    </location>
</feature>
<feature type="chain" id="PRO_5046515024" evidence="2">
    <location>
        <begin position="26"/>
        <end position="355"/>
    </location>
</feature>
<accession>A0ABV3ZP41</accession>
<dbReference type="Pfam" id="PF19841">
    <property type="entry name" value="GldN"/>
    <property type="match status" value="1"/>
</dbReference>
<proteinExistence type="predicted"/>
<feature type="region of interest" description="Disordered" evidence="1">
    <location>
        <begin position="25"/>
        <end position="75"/>
    </location>
</feature>
<dbReference type="EMBL" id="JAULBC010000008">
    <property type="protein sequence ID" value="MEX6690453.1"/>
    <property type="molecule type" value="Genomic_DNA"/>
</dbReference>
<protein>
    <submittedName>
        <fullName evidence="3">Gliding motility protein GldN</fullName>
    </submittedName>
</protein>
<feature type="signal peptide" evidence="2">
    <location>
        <begin position="1"/>
        <end position="25"/>
    </location>
</feature>
<evidence type="ECO:0000256" key="1">
    <source>
        <dbReference type="SAM" id="MobiDB-lite"/>
    </source>
</evidence>
<gene>
    <name evidence="3" type="primary">gldN</name>
    <name evidence="3" type="ORF">QTN47_23275</name>
</gene>
<keyword evidence="2" id="KW-0732">Signal</keyword>
<evidence type="ECO:0000313" key="3">
    <source>
        <dbReference type="EMBL" id="MEX6690453.1"/>
    </source>
</evidence>
<dbReference type="InterPro" id="IPR019847">
    <property type="entry name" value="Gliding_motility_assoc_GldN"/>
</dbReference>
<comment type="caution">
    <text evidence="3">The sequence shown here is derived from an EMBL/GenBank/DDBJ whole genome shotgun (WGS) entry which is preliminary data.</text>
</comment>
<evidence type="ECO:0000256" key="2">
    <source>
        <dbReference type="SAM" id="SignalP"/>
    </source>
</evidence>
<dbReference type="NCBIfam" id="TIGR03523">
    <property type="entry name" value="GldN"/>
    <property type="match status" value="1"/>
</dbReference>
<dbReference type="Proteomes" id="UP001560573">
    <property type="component" value="Unassembled WGS sequence"/>
</dbReference>
<organism evidence="3 4">
    <name type="scientific">Danxiaibacter flavus</name>
    <dbReference type="NCBI Taxonomy" id="3049108"/>
    <lineage>
        <taxon>Bacteria</taxon>
        <taxon>Pseudomonadati</taxon>
        <taxon>Bacteroidota</taxon>
        <taxon>Chitinophagia</taxon>
        <taxon>Chitinophagales</taxon>
        <taxon>Chitinophagaceae</taxon>
        <taxon>Danxiaibacter</taxon>
    </lineage>
</organism>
<dbReference type="RefSeq" id="WP_369331865.1">
    <property type="nucleotide sequence ID" value="NZ_JAULBC010000008.1"/>
</dbReference>
<reference evidence="3 4" key="1">
    <citation type="submission" date="2023-07" db="EMBL/GenBank/DDBJ databases">
        <authorList>
            <person name="Lian W.-H."/>
        </authorList>
    </citation>
    <scope>NUCLEOTIDE SEQUENCE [LARGE SCALE GENOMIC DNA]</scope>
    <source>
        <strain evidence="3 4">SYSU DXS3180</strain>
    </source>
</reference>
<keyword evidence="4" id="KW-1185">Reference proteome</keyword>
<feature type="compositionally biased region" description="Low complexity" evidence="1">
    <location>
        <begin position="39"/>
        <end position="59"/>
    </location>
</feature>
<evidence type="ECO:0000313" key="4">
    <source>
        <dbReference type="Proteomes" id="UP001560573"/>
    </source>
</evidence>